<dbReference type="SUPFAM" id="SSF56317">
    <property type="entry name" value="Carbon-nitrogen hydrolase"/>
    <property type="match status" value="1"/>
</dbReference>
<keyword evidence="1" id="KW-0378">Hydrolase</keyword>
<dbReference type="Proteomes" id="UP001500618">
    <property type="component" value="Unassembled WGS sequence"/>
</dbReference>
<sequence>MPLLKIALVQQNCPKGAVAANLAATADYVRDSTADIICFPEMSLTGYLQPEEQPEAMLTLESPEVRDFCLQTAHRPITAVAGLVERNPAGRPYITQIVASGGKLVGAYRKVNVAPDERDQFAAGTDTPVFTVSGVRLGIAVCYDIGHGDLFDAYARAGAQLVLLAAAPGLYGEQETRDWDSGFQWWRSECQRHLASSASRNGLWIGVCTQAGRTVDEDFPGGGYLFDPAGTLVAESADDVLLITADIR</sequence>
<comment type="caution">
    <text evidence="3">The sequence shown here is derived from an EMBL/GenBank/DDBJ whole genome shotgun (WGS) entry which is preliminary data.</text>
</comment>
<keyword evidence="4" id="KW-1185">Reference proteome</keyword>
<reference evidence="3 4" key="1">
    <citation type="journal article" date="2019" name="Int. J. Syst. Evol. Microbiol.">
        <title>The Global Catalogue of Microorganisms (GCM) 10K type strain sequencing project: providing services to taxonomists for standard genome sequencing and annotation.</title>
        <authorList>
            <consortium name="The Broad Institute Genomics Platform"/>
            <consortium name="The Broad Institute Genome Sequencing Center for Infectious Disease"/>
            <person name="Wu L."/>
            <person name="Ma J."/>
        </authorList>
    </citation>
    <scope>NUCLEOTIDE SEQUENCE [LARGE SCALE GENOMIC DNA]</scope>
    <source>
        <strain evidence="3 4">JCM 14718</strain>
    </source>
</reference>
<evidence type="ECO:0000256" key="1">
    <source>
        <dbReference type="ARBA" id="ARBA00022801"/>
    </source>
</evidence>
<name>A0ABN2IN69_9ACTN</name>
<protein>
    <submittedName>
        <fullName evidence="3">Amidohydrolase</fullName>
    </submittedName>
</protein>
<accession>A0ABN2IN69</accession>
<gene>
    <name evidence="3" type="ORF">GCM10009765_67240</name>
</gene>
<dbReference type="InterPro" id="IPR036526">
    <property type="entry name" value="C-N_Hydrolase_sf"/>
</dbReference>
<dbReference type="PROSITE" id="PS50263">
    <property type="entry name" value="CN_HYDROLASE"/>
    <property type="match status" value="1"/>
</dbReference>
<evidence type="ECO:0000313" key="3">
    <source>
        <dbReference type="EMBL" id="GAA1708227.1"/>
    </source>
</evidence>
<evidence type="ECO:0000313" key="4">
    <source>
        <dbReference type="Proteomes" id="UP001500618"/>
    </source>
</evidence>
<dbReference type="InterPro" id="IPR050345">
    <property type="entry name" value="Aliph_Amidase/BUP"/>
</dbReference>
<dbReference type="PANTHER" id="PTHR43674:SF16">
    <property type="entry name" value="CARBON-NITROGEN FAMILY, PUTATIVE (AFU_ORTHOLOGUE AFUA_5G02350)-RELATED"/>
    <property type="match status" value="1"/>
</dbReference>
<dbReference type="EMBL" id="BAAANY010000032">
    <property type="protein sequence ID" value="GAA1708227.1"/>
    <property type="molecule type" value="Genomic_DNA"/>
</dbReference>
<proteinExistence type="predicted"/>
<dbReference type="InterPro" id="IPR003010">
    <property type="entry name" value="C-N_Hydrolase"/>
</dbReference>
<dbReference type="Pfam" id="PF00795">
    <property type="entry name" value="CN_hydrolase"/>
    <property type="match status" value="1"/>
</dbReference>
<organism evidence="3 4">
    <name type="scientific">Fodinicola feengrottensis</name>
    <dbReference type="NCBI Taxonomy" id="435914"/>
    <lineage>
        <taxon>Bacteria</taxon>
        <taxon>Bacillati</taxon>
        <taxon>Actinomycetota</taxon>
        <taxon>Actinomycetes</taxon>
        <taxon>Mycobacteriales</taxon>
        <taxon>Fodinicola</taxon>
    </lineage>
</organism>
<dbReference type="PANTHER" id="PTHR43674">
    <property type="entry name" value="NITRILASE C965.09-RELATED"/>
    <property type="match status" value="1"/>
</dbReference>
<evidence type="ECO:0000259" key="2">
    <source>
        <dbReference type="PROSITE" id="PS50263"/>
    </source>
</evidence>
<feature type="domain" description="CN hydrolase" evidence="2">
    <location>
        <begin position="4"/>
        <end position="248"/>
    </location>
</feature>
<dbReference type="RefSeq" id="WP_344314214.1">
    <property type="nucleotide sequence ID" value="NZ_BAAANY010000032.1"/>
</dbReference>
<dbReference type="Gene3D" id="3.60.110.10">
    <property type="entry name" value="Carbon-nitrogen hydrolase"/>
    <property type="match status" value="1"/>
</dbReference>